<reference evidence="11" key="1">
    <citation type="submission" date="2016-11" db="EMBL/GenBank/DDBJ databases">
        <authorList>
            <person name="Varghese N."/>
            <person name="Submissions S."/>
        </authorList>
    </citation>
    <scope>NUCLEOTIDE SEQUENCE [LARGE SCALE GENOMIC DNA]</scope>
    <source>
        <strain evidence="11">CGMCC 1.8995</strain>
    </source>
</reference>
<feature type="transmembrane region" description="Helical" evidence="8">
    <location>
        <begin position="88"/>
        <end position="105"/>
    </location>
</feature>
<evidence type="ECO:0000256" key="1">
    <source>
        <dbReference type="ARBA" id="ARBA00003475"/>
    </source>
</evidence>
<evidence type="ECO:0000313" key="11">
    <source>
        <dbReference type="Proteomes" id="UP000184520"/>
    </source>
</evidence>
<keyword evidence="5 8" id="KW-0812">Transmembrane</keyword>
<comment type="pathway">
    <text evidence="3">One-carbon metabolism; methylamine degradation.</text>
</comment>
<evidence type="ECO:0000256" key="6">
    <source>
        <dbReference type="ARBA" id="ARBA00022989"/>
    </source>
</evidence>
<evidence type="ECO:0000256" key="2">
    <source>
        <dbReference type="ARBA" id="ARBA00004141"/>
    </source>
</evidence>
<dbReference type="InterPro" id="IPR009908">
    <property type="entry name" value="Methylamine_util_MauE"/>
</dbReference>
<name>A0A1M5M0G0_9ALTE</name>
<evidence type="ECO:0000313" key="10">
    <source>
        <dbReference type="EMBL" id="SHG70738.1"/>
    </source>
</evidence>
<dbReference type="GO" id="GO:0016020">
    <property type="term" value="C:membrane"/>
    <property type="evidence" value="ECO:0007669"/>
    <property type="project" value="UniProtKB-SubCell"/>
</dbReference>
<gene>
    <name evidence="10" type="ORF">SAMN05216361_2859</name>
</gene>
<proteinExistence type="predicted"/>
<dbReference type="Proteomes" id="UP000184520">
    <property type="component" value="Unassembled WGS sequence"/>
</dbReference>
<protein>
    <recommendedName>
        <fullName evidence="4">Methylamine utilization protein MauE</fullName>
    </recommendedName>
</protein>
<dbReference type="SUPFAM" id="SSF52833">
    <property type="entry name" value="Thioredoxin-like"/>
    <property type="match status" value="1"/>
</dbReference>
<evidence type="ECO:0000256" key="7">
    <source>
        <dbReference type="ARBA" id="ARBA00023136"/>
    </source>
</evidence>
<comment type="function">
    <text evidence="1">May be specifically involved in the processing, transport, and/or maturation of the MADH beta-subunit.</text>
</comment>
<organism evidence="10 11">
    <name type="scientific">Marisediminitalea aggregata</name>
    <dbReference type="NCBI Taxonomy" id="634436"/>
    <lineage>
        <taxon>Bacteria</taxon>
        <taxon>Pseudomonadati</taxon>
        <taxon>Pseudomonadota</taxon>
        <taxon>Gammaproteobacteria</taxon>
        <taxon>Alteromonadales</taxon>
        <taxon>Alteromonadaceae</taxon>
        <taxon>Marisediminitalea</taxon>
    </lineage>
</organism>
<dbReference type="InterPro" id="IPR036249">
    <property type="entry name" value="Thioredoxin-like_sf"/>
</dbReference>
<keyword evidence="7 8" id="KW-0472">Membrane</keyword>
<keyword evidence="6 8" id="KW-1133">Transmembrane helix</keyword>
<evidence type="ECO:0000256" key="8">
    <source>
        <dbReference type="SAM" id="Phobius"/>
    </source>
</evidence>
<dbReference type="GO" id="GO:0030416">
    <property type="term" value="P:methylamine metabolic process"/>
    <property type="evidence" value="ECO:0007669"/>
    <property type="project" value="InterPro"/>
</dbReference>
<evidence type="ECO:0000259" key="9">
    <source>
        <dbReference type="Pfam" id="PF07291"/>
    </source>
</evidence>
<dbReference type="AlphaFoldDB" id="A0A1M5M0G0"/>
<dbReference type="STRING" id="634436.SAMN05216361_2859"/>
<feature type="transmembrane region" description="Helical" evidence="8">
    <location>
        <begin position="138"/>
        <end position="157"/>
    </location>
</feature>
<feature type="transmembrane region" description="Helical" evidence="8">
    <location>
        <begin position="111"/>
        <end position="131"/>
    </location>
</feature>
<evidence type="ECO:0000256" key="3">
    <source>
        <dbReference type="ARBA" id="ARBA00004856"/>
    </source>
</evidence>
<evidence type="ECO:0000256" key="5">
    <source>
        <dbReference type="ARBA" id="ARBA00022692"/>
    </source>
</evidence>
<dbReference type="Pfam" id="PF07291">
    <property type="entry name" value="MauE"/>
    <property type="match status" value="1"/>
</dbReference>
<accession>A0A1M5M0G0</accession>
<sequence>MKKARLYRMVTEQHICPFGLRSKDLLERQGYEVEDKWLTSREETDAFKSKHDVSTTPQTFIEGERVGGYDDLRAYFGKKPAGPQGTSYQPVIAIFSVSLLLALIYQQSLTAGFSVFATLMLFIGFAMTLLAVQKLQNLYTFTNSFITYDLLAMRNLRYGYAYPFLELYAGLGMLSGISPWLVAPVSVFIGSIGAASVFKAVYVDKRELKCACVGGDSNVPLGFVSLSENLFMVAGGLLMLVGTTHSM</sequence>
<evidence type="ECO:0000256" key="4">
    <source>
        <dbReference type="ARBA" id="ARBA00019078"/>
    </source>
</evidence>
<feature type="transmembrane region" description="Helical" evidence="8">
    <location>
        <begin position="219"/>
        <end position="241"/>
    </location>
</feature>
<comment type="subcellular location">
    <subcellularLocation>
        <location evidence="2">Membrane</location>
        <topology evidence="2">Multi-pass membrane protein</topology>
    </subcellularLocation>
</comment>
<feature type="transmembrane region" description="Helical" evidence="8">
    <location>
        <begin position="177"/>
        <end position="198"/>
    </location>
</feature>
<feature type="domain" description="Methylamine utilisation protein MauE" evidence="9">
    <location>
        <begin position="116"/>
        <end position="240"/>
    </location>
</feature>
<dbReference type="PROSITE" id="PS51354">
    <property type="entry name" value="GLUTAREDOXIN_2"/>
    <property type="match status" value="1"/>
</dbReference>
<keyword evidence="11" id="KW-1185">Reference proteome</keyword>
<dbReference type="EMBL" id="FQWD01000004">
    <property type="protein sequence ID" value="SHG70738.1"/>
    <property type="molecule type" value="Genomic_DNA"/>
</dbReference>
<dbReference type="Gene3D" id="3.40.30.10">
    <property type="entry name" value="Glutaredoxin"/>
    <property type="match status" value="1"/>
</dbReference>